<dbReference type="EMBL" id="HBIZ01013985">
    <property type="protein sequence ID" value="CAE0755929.1"/>
    <property type="molecule type" value="Transcribed_RNA"/>
</dbReference>
<proteinExistence type="predicted"/>
<reference evidence="2" key="1">
    <citation type="submission" date="2021-01" db="EMBL/GenBank/DDBJ databases">
        <authorList>
            <person name="Corre E."/>
            <person name="Pelletier E."/>
            <person name="Niang G."/>
            <person name="Scheremetjew M."/>
            <person name="Finn R."/>
            <person name="Kale V."/>
            <person name="Holt S."/>
            <person name="Cochrane G."/>
            <person name="Meng A."/>
            <person name="Brown T."/>
            <person name="Cohen L."/>
        </authorList>
    </citation>
    <scope>NUCLEOTIDE SEQUENCE</scope>
    <source>
        <strain evidence="2">CCMP645</strain>
    </source>
</reference>
<name>A0A7S4EVJ6_CHRCT</name>
<sequence>MHMNVEGSCAAGEERGTLADRGNSPLPKMYPIFESTMPPTQNEDACAIVEKRGAAIAAGDVCRRQQTRANTGPAPPRSTYTYHGQARSQRKQAAHSLDQVLAGADRCFARLRQGANRPPARKKRM</sequence>
<accession>A0A7S4EVJ6</accession>
<protein>
    <submittedName>
        <fullName evidence="2">Uncharacterized protein</fullName>
    </submittedName>
</protein>
<gene>
    <name evidence="2" type="ORF">PCAR00345_LOCUS8517</name>
</gene>
<dbReference type="AlphaFoldDB" id="A0A7S4EVJ6"/>
<evidence type="ECO:0000313" key="2">
    <source>
        <dbReference type="EMBL" id="CAE0755929.1"/>
    </source>
</evidence>
<organism evidence="2">
    <name type="scientific">Chrysotila carterae</name>
    <name type="common">Marine alga</name>
    <name type="synonym">Syracosphaera carterae</name>
    <dbReference type="NCBI Taxonomy" id="13221"/>
    <lineage>
        <taxon>Eukaryota</taxon>
        <taxon>Haptista</taxon>
        <taxon>Haptophyta</taxon>
        <taxon>Prymnesiophyceae</taxon>
        <taxon>Isochrysidales</taxon>
        <taxon>Isochrysidaceae</taxon>
        <taxon>Chrysotila</taxon>
    </lineage>
</organism>
<feature type="region of interest" description="Disordered" evidence="1">
    <location>
        <begin position="1"/>
        <end position="37"/>
    </location>
</feature>
<evidence type="ECO:0000256" key="1">
    <source>
        <dbReference type="SAM" id="MobiDB-lite"/>
    </source>
</evidence>